<reference evidence="1 3" key="1">
    <citation type="submission" date="2015-11" db="EMBL/GenBank/DDBJ databases">
        <title>Genomic analysis of 38 Legionella species identifies large and diverse effector repertoires.</title>
        <authorList>
            <person name="Burstein D."/>
            <person name="Amaro F."/>
            <person name="Zusman T."/>
            <person name="Lifshitz Z."/>
            <person name="Cohen O."/>
            <person name="Gilbert J.A."/>
            <person name="Pupko T."/>
            <person name="Shuman H.A."/>
            <person name="Segal G."/>
        </authorList>
    </citation>
    <scope>NUCLEOTIDE SEQUENCE [LARGE SCALE GENOMIC DNA]</scope>
    <source>
        <strain evidence="1 3">CDC#72-OH-14</strain>
    </source>
</reference>
<keyword evidence="3" id="KW-1185">Reference proteome</keyword>
<name>A0A378IHP1_9GAMM</name>
<protein>
    <submittedName>
        <fullName evidence="1 2">Tubulin-tyrosine ligase family</fullName>
    </submittedName>
</protein>
<evidence type="ECO:0000313" key="2">
    <source>
        <dbReference type="EMBL" id="STX34689.1"/>
    </source>
</evidence>
<dbReference type="PANTHER" id="PTHR46069">
    <property type="entry name" value="TUBULIN TYROSINE LIGASE"/>
    <property type="match status" value="1"/>
</dbReference>
<dbReference type="GO" id="GO:0016874">
    <property type="term" value="F:ligase activity"/>
    <property type="evidence" value="ECO:0007669"/>
    <property type="project" value="UniProtKB-KW"/>
</dbReference>
<proteinExistence type="predicted"/>
<organism evidence="2 4">
    <name type="scientific">Legionella cincinnatiensis</name>
    <dbReference type="NCBI Taxonomy" id="28085"/>
    <lineage>
        <taxon>Bacteria</taxon>
        <taxon>Pseudomonadati</taxon>
        <taxon>Pseudomonadota</taxon>
        <taxon>Gammaproteobacteria</taxon>
        <taxon>Legionellales</taxon>
        <taxon>Legionellaceae</taxon>
        <taxon>Legionella</taxon>
    </lineage>
</organism>
<dbReference type="RefSeq" id="WP_058466093.1">
    <property type="nucleotide sequence ID" value="NZ_CAAAHQ010000002.1"/>
</dbReference>
<dbReference type="OrthoDB" id="5644999at2"/>
<dbReference type="Pfam" id="PF03133">
    <property type="entry name" value="TTL"/>
    <property type="match status" value="1"/>
</dbReference>
<evidence type="ECO:0000313" key="3">
    <source>
        <dbReference type="Proteomes" id="UP000054854"/>
    </source>
</evidence>
<dbReference type="InterPro" id="IPR004344">
    <property type="entry name" value="TTL/TTLL_fam"/>
</dbReference>
<dbReference type="STRING" id="28085.Lcin_2980"/>
<dbReference type="EMBL" id="LNXX01000047">
    <property type="protein sequence ID" value="KTC81910.1"/>
    <property type="molecule type" value="Genomic_DNA"/>
</dbReference>
<dbReference type="AlphaFoldDB" id="A0A378IHP1"/>
<accession>A0A378IHP1</accession>
<sequence>MRKFHLVEDKSPTHANLARFLKAEGWKSSKFSALASVNEDWLQFSPLISKTLEYKHLLASFLQENHLEYLMPETFFIDDQIWPFVLADIGNSQAANLPWILKPSMLNNGQHIHLFHDLNDVETHFLSHHRMGGPQVLQRYIVKPQLIQGPTFGHKFSIRELLVVSTHVGSALFPSGYLNIALKPYQEDNFNLLEAHLTNEHLNDERLNVVQRLSDDMAIFQPYKQGIISICQLVVKALKKQFATIWQDSQPRIACFGFDFMVEAEGNKLWLLEVNHGPCFPVDDSHPLFNVLYRPFWQQLIKRFIDRKPSTFIALDEDNWKR</sequence>
<dbReference type="Proteomes" id="UP000054854">
    <property type="component" value="Unassembled WGS sequence"/>
</dbReference>
<keyword evidence="2" id="KW-0436">Ligase</keyword>
<reference evidence="2 4" key="2">
    <citation type="submission" date="2018-06" db="EMBL/GenBank/DDBJ databases">
        <authorList>
            <consortium name="Pathogen Informatics"/>
            <person name="Doyle S."/>
        </authorList>
    </citation>
    <scope>NUCLEOTIDE SEQUENCE [LARGE SCALE GENOMIC DNA]</scope>
    <source>
        <strain evidence="2 4">NCTC12438</strain>
    </source>
</reference>
<dbReference type="PROSITE" id="PS51221">
    <property type="entry name" value="TTL"/>
    <property type="match status" value="1"/>
</dbReference>
<dbReference type="SUPFAM" id="SSF56059">
    <property type="entry name" value="Glutathione synthetase ATP-binding domain-like"/>
    <property type="match status" value="1"/>
</dbReference>
<dbReference type="EMBL" id="UGNX01000001">
    <property type="protein sequence ID" value="STX34689.1"/>
    <property type="molecule type" value="Genomic_DNA"/>
</dbReference>
<evidence type="ECO:0000313" key="1">
    <source>
        <dbReference type="EMBL" id="KTC81910.1"/>
    </source>
</evidence>
<dbReference type="Gene3D" id="3.30.470.20">
    <property type="entry name" value="ATP-grasp fold, B domain"/>
    <property type="match status" value="1"/>
</dbReference>
<evidence type="ECO:0000313" key="4">
    <source>
        <dbReference type="Proteomes" id="UP000255316"/>
    </source>
</evidence>
<dbReference type="PANTHER" id="PTHR46069:SF1">
    <property type="entry name" value="CHROMOSOME UNDETERMINED SCAFFOLD_125, WHOLE GENOME SHOTGUN SEQUENCE"/>
    <property type="match status" value="1"/>
</dbReference>
<gene>
    <name evidence="1" type="ORF">Lcin_2980</name>
    <name evidence="2" type="ORF">NCTC12438_01293</name>
</gene>
<dbReference type="Proteomes" id="UP000255316">
    <property type="component" value="Unassembled WGS sequence"/>
</dbReference>